<dbReference type="OrthoDB" id="10265890at2759"/>
<dbReference type="RefSeq" id="XP_010914571.2">
    <property type="nucleotide sequence ID" value="XM_010916269.3"/>
</dbReference>
<dbReference type="Pfam" id="PF17246">
    <property type="entry name" value="CDC24_OB1"/>
    <property type="match status" value="1"/>
</dbReference>
<evidence type="ECO:0000259" key="1">
    <source>
        <dbReference type="Pfam" id="PF17244"/>
    </source>
</evidence>
<dbReference type="Pfam" id="PF17244">
    <property type="entry name" value="CDC24_OB3"/>
    <property type="match status" value="1"/>
</dbReference>
<dbReference type="FunCoup" id="A0A6I9QX06">
    <property type="interactions" value="56"/>
</dbReference>
<dbReference type="GeneID" id="105039940"/>
<evidence type="ECO:0000259" key="3">
    <source>
        <dbReference type="Pfam" id="PF17246"/>
    </source>
</evidence>
<evidence type="ECO:0000313" key="5">
    <source>
        <dbReference type="RefSeq" id="XP_010914571.2"/>
    </source>
</evidence>
<feature type="domain" description="Cell division control protein 24 OB" evidence="3">
    <location>
        <begin position="29"/>
        <end position="155"/>
    </location>
</feature>
<sequence>MPSSRFEMSSSPPSSLGDFAIADEDDDAFLGLVEYARSMLFSEDDDSDAAAGGGGDPRAPPWSWVVSRILKTCVAYPSGVTSAILLSDLFQAWSEQHRYATSKKRLDCTIPLKKRQRRTRLPNTVTIDSVYEKTFLSPSSVLEAVVVDAFVLPGTDIYMLSLGDLWSSCTIDLYVHRRFYHLVDSHNGILKKGREVLLTGCCLRTAREGSSKPGLLPTEYLVILLDEDQDEDAMLLGAQFCSDSFSSISLDAIRDGASYSFYARIESIGSLETSALIQRKQITLVDNDGIHIKFLLWGEQVRLANLFSIGSMLALDRPFIANFVENIHETREELCLEYGSATQIYLVPFIQHEEQVLLASTQMRSQGPRLLSALGQCQGSRLSQVTLPLNSQGLIDFSSYPFRTYVIDLHGKMSGISLYGVITKLTREDNASEVVFSVTIEDITGIIVAKLHFIKPWSLGKLGLGRTIYISGLTCSMTTGEQLQVSWFEKDEGAFLINISCLPALLNSSCLHKLSYLSNISNKINTTHICRVHLDQIEHHNVCSRKSHVACGRILNERSDELVECSFCCHSCNNEYVQSFLLKVTLVDESGKISAWCTGQTAAELLQISAGEFVALPEDEQAMYLYTLEHERYMVAIVNCKMCSDGTSAALDQENIPSWEIVRAQKCE</sequence>
<keyword evidence="4" id="KW-1185">Reference proteome</keyword>
<dbReference type="AlphaFoldDB" id="A0A6I9QX06"/>
<feature type="domain" description="Cell division control protein 24 OB" evidence="2">
    <location>
        <begin position="162"/>
        <end position="288"/>
    </location>
</feature>
<gene>
    <name evidence="5" type="primary">LOC105039940</name>
</gene>
<dbReference type="Pfam" id="PF17245">
    <property type="entry name" value="CDC24_OB2"/>
    <property type="match status" value="1"/>
</dbReference>
<dbReference type="Proteomes" id="UP000504607">
    <property type="component" value="Chromosome 2"/>
</dbReference>
<dbReference type="InterPro" id="IPR012340">
    <property type="entry name" value="NA-bd_OB-fold"/>
</dbReference>
<name>A0A6I9QX06_ELAGV</name>
<proteinExistence type="predicted"/>
<dbReference type="SUPFAM" id="SSF50249">
    <property type="entry name" value="Nucleic acid-binding proteins"/>
    <property type="match status" value="1"/>
</dbReference>
<dbReference type="PANTHER" id="PTHR36033">
    <property type="entry name" value="NUCLEIC ACID-BINDING PROTEINS SUPERFAMILY"/>
    <property type="match status" value="1"/>
</dbReference>
<feature type="domain" description="Cell division control protein 24 OB" evidence="1">
    <location>
        <begin position="408"/>
        <end position="628"/>
    </location>
</feature>
<organism evidence="4 5">
    <name type="scientific">Elaeis guineensis var. tenera</name>
    <name type="common">Oil palm</name>
    <dbReference type="NCBI Taxonomy" id="51953"/>
    <lineage>
        <taxon>Eukaryota</taxon>
        <taxon>Viridiplantae</taxon>
        <taxon>Streptophyta</taxon>
        <taxon>Embryophyta</taxon>
        <taxon>Tracheophyta</taxon>
        <taxon>Spermatophyta</taxon>
        <taxon>Magnoliopsida</taxon>
        <taxon>Liliopsida</taxon>
        <taxon>Arecaceae</taxon>
        <taxon>Arecoideae</taxon>
        <taxon>Cocoseae</taxon>
        <taxon>Elaeidinae</taxon>
        <taxon>Elaeis</taxon>
    </lineage>
</organism>
<dbReference type="InParanoid" id="A0A6I9QX06"/>
<accession>A0A6I9QX06</accession>
<dbReference type="PANTHER" id="PTHR36033:SF1">
    <property type="entry name" value="NUCLEIC ACID-BINDING PROTEINS SUPERFAMILY"/>
    <property type="match status" value="1"/>
</dbReference>
<dbReference type="KEGG" id="egu:105039940"/>
<dbReference type="Gene3D" id="2.40.50.140">
    <property type="entry name" value="Nucleic acid-binding proteins"/>
    <property type="match status" value="1"/>
</dbReference>
<protein>
    <submittedName>
        <fullName evidence="5">Uncharacterized protein LOC105039940</fullName>
    </submittedName>
</protein>
<dbReference type="InterPro" id="IPR035200">
    <property type="entry name" value="Cdc24_OB2"/>
</dbReference>
<reference evidence="5" key="1">
    <citation type="submission" date="2025-08" db="UniProtKB">
        <authorList>
            <consortium name="RefSeq"/>
        </authorList>
    </citation>
    <scope>IDENTIFICATION</scope>
</reference>
<evidence type="ECO:0000313" key="4">
    <source>
        <dbReference type="Proteomes" id="UP000504607"/>
    </source>
</evidence>
<evidence type="ECO:0000259" key="2">
    <source>
        <dbReference type="Pfam" id="PF17245"/>
    </source>
</evidence>
<dbReference type="InterPro" id="IPR035203">
    <property type="entry name" value="Cdc24_OB3"/>
</dbReference>
<dbReference type="InterPro" id="IPR035201">
    <property type="entry name" value="Cdc24_OB1"/>
</dbReference>